<evidence type="ECO:0000256" key="5">
    <source>
        <dbReference type="ARBA" id="ARBA00023172"/>
    </source>
</evidence>
<dbReference type="RefSeq" id="WP_233634986.1">
    <property type="nucleotide sequence ID" value="NZ_JAUJQL010000009.1"/>
</dbReference>
<dbReference type="PANTHER" id="PTHR30405:SF25">
    <property type="entry name" value="RNA-GUIDED DNA ENDONUCLEASE INSQ-RELATED"/>
    <property type="match status" value="1"/>
</dbReference>
<gene>
    <name evidence="8" type="ORF">QZM70_18500</name>
</gene>
<dbReference type="NCBIfam" id="NF040570">
    <property type="entry name" value="guided_TnpB"/>
    <property type="match status" value="1"/>
</dbReference>
<dbReference type="PANTHER" id="PTHR30405">
    <property type="entry name" value="TRANSPOSASE"/>
    <property type="match status" value="1"/>
</dbReference>
<feature type="domain" description="Cas12f1-like TNB" evidence="7">
    <location>
        <begin position="257"/>
        <end position="329"/>
    </location>
</feature>
<dbReference type="EMBL" id="JAUJQL010000009">
    <property type="protein sequence ID" value="MDN7524937.1"/>
    <property type="molecule type" value="Genomic_DNA"/>
</dbReference>
<dbReference type="Pfam" id="PF01385">
    <property type="entry name" value="OrfB_IS605"/>
    <property type="match status" value="1"/>
</dbReference>
<evidence type="ECO:0000256" key="3">
    <source>
        <dbReference type="ARBA" id="ARBA00022578"/>
    </source>
</evidence>
<keyword evidence="9" id="KW-1185">Reference proteome</keyword>
<name>A0ABT8NTP1_9BURK</name>
<evidence type="ECO:0000256" key="4">
    <source>
        <dbReference type="ARBA" id="ARBA00023125"/>
    </source>
</evidence>
<keyword evidence="3" id="KW-0815">Transposition</keyword>
<evidence type="ECO:0000313" key="9">
    <source>
        <dbReference type="Proteomes" id="UP001172217"/>
    </source>
</evidence>
<evidence type="ECO:0000256" key="1">
    <source>
        <dbReference type="ARBA" id="ARBA00008761"/>
    </source>
</evidence>
<comment type="similarity">
    <text evidence="1">In the C-terminal section; belongs to the transposase 35 family.</text>
</comment>
<keyword evidence="4" id="KW-0238">DNA-binding</keyword>
<dbReference type="Proteomes" id="UP001172217">
    <property type="component" value="Unassembled WGS sequence"/>
</dbReference>
<comment type="caution">
    <text evidence="8">The sequence shown here is derived from an EMBL/GenBank/DDBJ whole genome shotgun (WGS) entry which is preliminary data.</text>
</comment>
<dbReference type="InterPro" id="IPR010095">
    <property type="entry name" value="Cas12f1-like_TNB"/>
</dbReference>
<reference evidence="8" key="1">
    <citation type="submission" date="2023-07" db="EMBL/GenBank/DDBJ databases">
        <title>A collection of bacterial strains from the Burkholderia cepacia Research Laboratory and Repository.</title>
        <authorList>
            <person name="Lipuma J."/>
            <person name="Spilker T."/>
            <person name="Caverly L."/>
        </authorList>
    </citation>
    <scope>NUCLEOTIDE SEQUENCE</scope>
    <source>
        <strain evidence="8">AU45194</strain>
    </source>
</reference>
<evidence type="ECO:0000313" key="8">
    <source>
        <dbReference type="EMBL" id="MDN7524937.1"/>
    </source>
</evidence>
<evidence type="ECO:0000259" key="6">
    <source>
        <dbReference type="Pfam" id="PF01385"/>
    </source>
</evidence>
<sequence>MILVYRYRVKSLNGLLNKQSRAVNYVWNFCNDTQKHALKWSNNLNVLTTGSSKELDIHSGTINATCEQYAKSRSQRRRPYLRYRGRKSLGWVPLKGRDLKREGDAFRFAGNTFRVFNSRPLPEGKIKDGTNFAQDARGNWFLNIVIEMPDVHARPIRSGVGVDLGLKDFATLSTGEKLPNDQFGRRAAEKLAKAQRARKHKRHIAKLHAKVANARSDFQHKLALDLVRRFDYIAVGNVSAAKLARTRMAKSVYDASWSSFRNKLRYKAIAHGATFEEVDESGSTQSCSACGSKDSTTRPKGIAGLRVREWACSDCGVEHDRDINAELNILRCGRASPGVGILSLWGEEDVKVMSCASGSAGLPPRAVRAPPAIETSCRGQ</sequence>
<keyword evidence="5" id="KW-0233">DNA recombination</keyword>
<organism evidence="8 9">
    <name type="scientific">Burkholderia orbicola</name>
    <dbReference type="NCBI Taxonomy" id="2978683"/>
    <lineage>
        <taxon>Bacteria</taxon>
        <taxon>Pseudomonadati</taxon>
        <taxon>Pseudomonadota</taxon>
        <taxon>Betaproteobacteria</taxon>
        <taxon>Burkholderiales</taxon>
        <taxon>Burkholderiaceae</taxon>
        <taxon>Burkholderia</taxon>
        <taxon>Burkholderia cepacia complex</taxon>
    </lineage>
</organism>
<dbReference type="Pfam" id="PF07282">
    <property type="entry name" value="Cas12f1-like_TNB"/>
    <property type="match status" value="1"/>
</dbReference>
<protein>
    <submittedName>
        <fullName evidence="8">Transposase</fullName>
    </submittedName>
</protein>
<accession>A0ABT8NTP1</accession>
<evidence type="ECO:0000256" key="2">
    <source>
        <dbReference type="ARBA" id="ARBA00011044"/>
    </source>
</evidence>
<proteinExistence type="inferred from homology"/>
<comment type="similarity">
    <text evidence="2">In the N-terminal section; belongs to the transposase 2 family.</text>
</comment>
<dbReference type="InterPro" id="IPR051399">
    <property type="entry name" value="RNA-guided_DNA_endo/Transpos"/>
</dbReference>
<feature type="domain" description="Probable transposase IS891/IS1136/IS1341" evidence="6">
    <location>
        <begin position="147"/>
        <end position="245"/>
    </location>
</feature>
<evidence type="ECO:0000259" key="7">
    <source>
        <dbReference type="Pfam" id="PF07282"/>
    </source>
</evidence>
<dbReference type="InterPro" id="IPR001959">
    <property type="entry name" value="Transposase"/>
</dbReference>